<name>A0A5A9NY09_9TELE</name>
<feature type="compositionally biased region" description="Low complexity" evidence="1">
    <location>
        <begin position="325"/>
        <end position="355"/>
    </location>
</feature>
<dbReference type="PANTHER" id="PTHR11492">
    <property type="entry name" value="NUCLEAR FACTOR I"/>
    <property type="match status" value="1"/>
</dbReference>
<dbReference type="Pfam" id="PF00859">
    <property type="entry name" value="CTF_NFI"/>
    <property type="match status" value="1"/>
</dbReference>
<gene>
    <name evidence="2" type="ORF">E1301_Tti007293</name>
</gene>
<dbReference type="InterPro" id="IPR000647">
    <property type="entry name" value="CTF/NFI"/>
</dbReference>
<protein>
    <submittedName>
        <fullName evidence="2">Nuclear factor 1 C-type</fullName>
    </submittedName>
</protein>
<feature type="compositionally biased region" description="Polar residues" evidence="1">
    <location>
        <begin position="54"/>
        <end position="75"/>
    </location>
</feature>
<feature type="compositionally biased region" description="Polar residues" evidence="1">
    <location>
        <begin position="180"/>
        <end position="191"/>
    </location>
</feature>
<reference evidence="2 3" key="1">
    <citation type="journal article" date="2019" name="Mol. Ecol. Resour.">
        <title>Chromosome-level genome assembly of Triplophysa tibetana, a fish adapted to the harsh high-altitude environment of the Tibetan Plateau.</title>
        <authorList>
            <person name="Yang X."/>
            <person name="Liu H."/>
            <person name="Ma Z."/>
            <person name="Zou Y."/>
            <person name="Zou M."/>
            <person name="Mao Y."/>
            <person name="Li X."/>
            <person name="Wang H."/>
            <person name="Chen T."/>
            <person name="Wang W."/>
            <person name="Yang R."/>
        </authorList>
    </citation>
    <scope>NUCLEOTIDE SEQUENCE [LARGE SCALE GENOMIC DNA]</scope>
    <source>
        <strain evidence="2">TTIB1903HZAU</strain>
        <tissue evidence="2">Muscle</tissue>
    </source>
</reference>
<evidence type="ECO:0000313" key="3">
    <source>
        <dbReference type="Proteomes" id="UP000324632"/>
    </source>
</evidence>
<proteinExistence type="predicted"/>
<sequence length="412" mass="43796">MLAPAVSEGSDYTATSEGFPGILNEESPRQAWTERLLHAAKPHGSNEDCHVTAGGSSSPRQRATETATEQSSSPRTGIGSDQEDSRAATMDAPEFQESFLTSGVFSVTELVQVSRIPVVTGAGPNFSLGELQGHLAYDLNPSGVGMRRTLPSTSSSGSKRHKSGSMEDDIDTSPGGEYYTSPNSPASSSRNWQEEMEGGMSPTVKKTEMDSPSPQESSPRLSFTQHHRPVISVHSGISRSPHPSSSLHFPGGPILPQTASTYFPHTTIRYPPHLSSQDPLKDLVSLACDPSNQQPSPLNGSGQVKVSSHYISSQMLAPLPPPGLPRLTLPPESKSNTTSADAAASSPTSPTYSAPGTPPANRSFVGIGSRDPGSLYQAQEPSGLCVRPKTSVFNYKSEILYLLLDPQQLNKM</sequence>
<feature type="region of interest" description="Disordered" evidence="1">
    <location>
        <begin position="315"/>
        <end position="373"/>
    </location>
</feature>
<feature type="region of interest" description="Disordered" evidence="1">
    <location>
        <begin position="234"/>
        <end position="253"/>
    </location>
</feature>
<dbReference type="GO" id="GO:0000981">
    <property type="term" value="F:DNA-binding transcription factor activity, RNA polymerase II-specific"/>
    <property type="evidence" value="ECO:0007669"/>
    <property type="project" value="TreeGrafter"/>
</dbReference>
<comment type="caution">
    <text evidence="2">The sequence shown here is derived from an EMBL/GenBank/DDBJ whole genome shotgun (WGS) entry which is preliminary data.</text>
</comment>
<feature type="region of interest" description="Disordered" evidence="1">
    <location>
        <begin position="146"/>
        <end position="224"/>
    </location>
</feature>
<keyword evidence="3" id="KW-1185">Reference proteome</keyword>
<dbReference type="EMBL" id="SOYY01000012">
    <property type="protein sequence ID" value="KAA0714145.1"/>
    <property type="molecule type" value="Genomic_DNA"/>
</dbReference>
<dbReference type="Proteomes" id="UP000324632">
    <property type="component" value="Chromosome 12"/>
</dbReference>
<feature type="compositionally biased region" description="Polar residues" evidence="1">
    <location>
        <begin position="290"/>
        <end position="306"/>
    </location>
</feature>
<dbReference type="GO" id="GO:0000978">
    <property type="term" value="F:RNA polymerase II cis-regulatory region sequence-specific DNA binding"/>
    <property type="evidence" value="ECO:0007669"/>
    <property type="project" value="TreeGrafter"/>
</dbReference>
<dbReference type="PANTHER" id="PTHR11492:SF2">
    <property type="entry name" value="NUCLEAR FACTOR 1 C-TYPE"/>
    <property type="match status" value="1"/>
</dbReference>
<dbReference type="GO" id="GO:0005634">
    <property type="term" value="C:nucleus"/>
    <property type="evidence" value="ECO:0007669"/>
    <property type="project" value="InterPro"/>
</dbReference>
<organism evidence="2 3">
    <name type="scientific">Triplophysa tibetana</name>
    <dbReference type="NCBI Taxonomy" id="1572043"/>
    <lineage>
        <taxon>Eukaryota</taxon>
        <taxon>Metazoa</taxon>
        <taxon>Chordata</taxon>
        <taxon>Craniata</taxon>
        <taxon>Vertebrata</taxon>
        <taxon>Euteleostomi</taxon>
        <taxon>Actinopterygii</taxon>
        <taxon>Neopterygii</taxon>
        <taxon>Teleostei</taxon>
        <taxon>Ostariophysi</taxon>
        <taxon>Cypriniformes</taxon>
        <taxon>Nemacheilidae</taxon>
        <taxon>Triplophysa</taxon>
    </lineage>
</organism>
<feature type="compositionally biased region" description="Low complexity" evidence="1">
    <location>
        <begin position="234"/>
        <end position="252"/>
    </location>
</feature>
<evidence type="ECO:0000313" key="2">
    <source>
        <dbReference type="EMBL" id="KAA0714145.1"/>
    </source>
</evidence>
<feature type="compositionally biased region" description="Polar residues" evidence="1">
    <location>
        <begin position="210"/>
        <end position="224"/>
    </location>
</feature>
<feature type="region of interest" description="Disordered" evidence="1">
    <location>
        <begin position="1"/>
        <end position="93"/>
    </location>
</feature>
<accession>A0A5A9NY09</accession>
<dbReference type="AlphaFoldDB" id="A0A5A9NY09"/>
<evidence type="ECO:0000256" key="1">
    <source>
        <dbReference type="SAM" id="MobiDB-lite"/>
    </source>
</evidence>
<feature type="region of interest" description="Disordered" evidence="1">
    <location>
        <begin position="287"/>
        <end position="306"/>
    </location>
</feature>